<dbReference type="SUPFAM" id="SSF52058">
    <property type="entry name" value="L domain-like"/>
    <property type="match status" value="2"/>
</dbReference>
<dbReference type="EMBL" id="AGNK02005275">
    <property type="status" value="NOT_ANNOTATED_CDS"/>
    <property type="molecule type" value="Genomic_DNA"/>
</dbReference>
<evidence type="ECO:0000256" key="7">
    <source>
        <dbReference type="ARBA" id="ARBA00022737"/>
    </source>
</evidence>
<keyword evidence="3" id="KW-1003">Cell membrane</keyword>
<dbReference type="eggNOG" id="KOG0619">
    <property type="taxonomic scope" value="Eukaryota"/>
</dbReference>
<comment type="similarity">
    <text evidence="2">Belongs to the RLP family.</text>
</comment>
<evidence type="ECO:0000313" key="14">
    <source>
        <dbReference type="EnsemblPlants" id="KQK95997"/>
    </source>
</evidence>
<keyword evidence="7" id="KW-0677">Repeat</keyword>
<evidence type="ECO:0000256" key="9">
    <source>
        <dbReference type="ARBA" id="ARBA00023136"/>
    </source>
</evidence>
<protein>
    <submittedName>
        <fullName evidence="14">Uncharacterized protein</fullName>
    </submittedName>
</protein>
<dbReference type="STRING" id="4555.K3ZLA3"/>
<evidence type="ECO:0000256" key="6">
    <source>
        <dbReference type="ARBA" id="ARBA00022729"/>
    </source>
</evidence>
<feature type="domain" description="Leucine-rich repeat-containing N-terminal plant-type" evidence="12">
    <location>
        <begin position="30"/>
        <end position="71"/>
    </location>
</feature>
<evidence type="ECO:0000256" key="10">
    <source>
        <dbReference type="ARBA" id="ARBA00023180"/>
    </source>
</evidence>
<dbReference type="Gene3D" id="3.80.10.10">
    <property type="entry name" value="Ribonuclease Inhibitor"/>
    <property type="match status" value="4"/>
</dbReference>
<dbReference type="PANTHER" id="PTHR48061:SF48">
    <property type="entry name" value="OS01G0162500 PROTEIN"/>
    <property type="match status" value="1"/>
</dbReference>
<keyword evidence="9 11" id="KW-0472">Membrane</keyword>
<dbReference type="InterPro" id="IPR055414">
    <property type="entry name" value="LRR_R13L4/SHOC2-like"/>
</dbReference>
<comment type="subcellular location">
    <subcellularLocation>
        <location evidence="1">Cell membrane</location>
        <topology evidence="1">Single-pass type I membrane protein</topology>
    </subcellularLocation>
</comment>
<keyword evidence="5 11" id="KW-0812">Transmembrane</keyword>
<evidence type="ECO:0000256" key="2">
    <source>
        <dbReference type="ARBA" id="ARBA00009592"/>
    </source>
</evidence>
<accession>K3ZLA3</accession>
<name>K3ZLA3_SETIT</name>
<dbReference type="InterPro" id="IPR013210">
    <property type="entry name" value="LRR_N_plant-typ"/>
</dbReference>
<proteinExistence type="inferred from homology"/>
<dbReference type="PANTHER" id="PTHR48061">
    <property type="entry name" value="LEUCINE-RICH REPEAT RECEPTOR PROTEIN KINASE EMS1-LIKE-RELATED"/>
    <property type="match status" value="1"/>
</dbReference>
<feature type="transmembrane region" description="Helical" evidence="11">
    <location>
        <begin position="966"/>
        <end position="990"/>
    </location>
</feature>
<dbReference type="OMA" id="FRFEPSI"/>
<dbReference type="EnsemblPlants" id="KQK95997">
    <property type="protein sequence ID" value="KQK95997"/>
    <property type="gene ID" value="SETIT_027359mg"/>
</dbReference>
<evidence type="ECO:0000256" key="8">
    <source>
        <dbReference type="ARBA" id="ARBA00022989"/>
    </source>
</evidence>
<dbReference type="Gramene" id="KQK95997">
    <property type="protein sequence ID" value="KQK95997"/>
    <property type="gene ID" value="SETIT_027359mg"/>
</dbReference>
<dbReference type="Proteomes" id="UP000004995">
    <property type="component" value="Unassembled WGS sequence"/>
</dbReference>
<dbReference type="SMART" id="SM00369">
    <property type="entry name" value="LRR_TYP"/>
    <property type="match status" value="11"/>
</dbReference>
<keyword evidence="6" id="KW-0732">Signal</keyword>
<evidence type="ECO:0000256" key="11">
    <source>
        <dbReference type="SAM" id="Phobius"/>
    </source>
</evidence>
<evidence type="ECO:0000256" key="5">
    <source>
        <dbReference type="ARBA" id="ARBA00022692"/>
    </source>
</evidence>
<dbReference type="HOGENOM" id="CLU_000288_18_3_1"/>
<feature type="domain" description="Disease resistance R13L4/SHOC-2-like LRR" evidence="13">
    <location>
        <begin position="354"/>
        <end position="506"/>
    </location>
</feature>
<dbReference type="Pfam" id="PF13855">
    <property type="entry name" value="LRR_8"/>
    <property type="match status" value="1"/>
</dbReference>
<dbReference type="AlphaFoldDB" id="K3ZLA3"/>
<keyword evidence="10" id="KW-0325">Glycoprotein</keyword>
<organism evidence="14 15">
    <name type="scientific">Setaria italica</name>
    <name type="common">Foxtail millet</name>
    <name type="synonym">Panicum italicum</name>
    <dbReference type="NCBI Taxonomy" id="4555"/>
    <lineage>
        <taxon>Eukaryota</taxon>
        <taxon>Viridiplantae</taxon>
        <taxon>Streptophyta</taxon>
        <taxon>Embryophyta</taxon>
        <taxon>Tracheophyta</taxon>
        <taxon>Spermatophyta</taxon>
        <taxon>Magnoliopsida</taxon>
        <taxon>Liliopsida</taxon>
        <taxon>Poales</taxon>
        <taxon>Poaceae</taxon>
        <taxon>PACMAD clade</taxon>
        <taxon>Panicoideae</taxon>
        <taxon>Panicodae</taxon>
        <taxon>Paniceae</taxon>
        <taxon>Cenchrinae</taxon>
        <taxon>Setaria</taxon>
    </lineage>
</organism>
<evidence type="ECO:0000256" key="3">
    <source>
        <dbReference type="ARBA" id="ARBA00022475"/>
    </source>
</evidence>
<keyword evidence="8 11" id="KW-1133">Transmembrane helix</keyword>
<dbReference type="InterPro" id="IPR003591">
    <property type="entry name" value="Leu-rich_rpt_typical-subtyp"/>
</dbReference>
<evidence type="ECO:0000256" key="1">
    <source>
        <dbReference type="ARBA" id="ARBA00004251"/>
    </source>
</evidence>
<evidence type="ECO:0000259" key="12">
    <source>
        <dbReference type="Pfam" id="PF08263"/>
    </source>
</evidence>
<keyword evidence="4" id="KW-0433">Leucine-rich repeat</keyword>
<dbReference type="Pfam" id="PF08263">
    <property type="entry name" value="LRRNT_2"/>
    <property type="match status" value="1"/>
</dbReference>
<dbReference type="InterPro" id="IPR032675">
    <property type="entry name" value="LRR_dom_sf"/>
</dbReference>
<dbReference type="InterPro" id="IPR046956">
    <property type="entry name" value="RLP23-like"/>
</dbReference>
<sequence length="996" mass="107550">MVNLHITKLYHSTSCTTTVPSSAARPCLPGQAAALLRLKGSSFATTKASITTFASWRAGTDCCSGWDGVGCGDGHGGVTSLDLGGRGLLSAALGPAIFDLTSLRYLNLAHNDFSGSELPSTGFQRLTQLTHLNLSNANFSGMIPANIGRLVNLVSIDLSATPFLLHDGDSSAPKLKSLIANLSNLRELRLDSARLSDKGTEWCRALAKYTPNLGVLSLQSCSLSGPICGSFSALGSLTTLDLRRNMLSGPFPGFFAKLPSLRVLQLSDNDLQGRFPSIILRQTKLVTVDLSRNTDLSGNLPRFSAGSSLENLLLRGTNFSGEIPSSIGNLKSLKELDLAEAGISSSDGRGFSGTLPSSIGKLRSLELLALSGFGLVGSMSPWIANLTSLTILKLSNSGLSGSIPSSVGGLKKLKELTLSNSKFYGNIPSSISNLTQLSTLNLQSNNFSGTVQLSLFMGLPNLSILSLSNNNLSVVDGEDITWSPVYPRIKSLGLVSCGMEKLPKLLRYLGRSRANWLDISQNRIRGAIPQWAWENWSGSHFHYLNLSHNYFTGFVGLETSLPFSIDRFDLSSNMFRGPMPLPQNLSQGALELDYSSNMFSSIALHSSTKISIFKASRNNLSGSVLASFCGVNNLEILDLSYNNLTGPIPSCLMEGTNELRVINLKKNRLHGELPHNINESCSLEVLDFGDNDIKGKLPRSLAACSELAVFDIQNNQISDSFPCWMSTLGRLYVLVLKSNEFFGQVGPSAEDKNSCEFPRIMILDLASNNFSGTLTEEWLTNLTFMMGEAGALALPALTTQSYSDETRIYEVTNELTYKGSDLTMETVFRVLWFLDVSNNDLQGSIPAAIGELVELNSLNMSHNYLTGPIPKLGNLKWLEALDLSSNELSGEIPRELASLDFLTTLNLSDNKLVGSIPESPHFMTFSNSSFLGNSGLCGTPLSNQCMINRTMQSAVPYHSKKNPVDVMLFLFSGIGFGVGFAIAVVVAWGIPIRKRS</sequence>
<evidence type="ECO:0000259" key="13">
    <source>
        <dbReference type="Pfam" id="PF23598"/>
    </source>
</evidence>
<evidence type="ECO:0000256" key="4">
    <source>
        <dbReference type="ARBA" id="ARBA00022614"/>
    </source>
</evidence>
<reference evidence="14" key="2">
    <citation type="submission" date="2018-08" db="UniProtKB">
        <authorList>
            <consortium name="EnsemblPlants"/>
        </authorList>
    </citation>
    <scope>IDENTIFICATION</scope>
    <source>
        <strain evidence="14">Yugu1</strain>
    </source>
</reference>
<dbReference type="InterPro" id="IPR001611">
    <property type="entry name" value="Leu-rich_rpt"/>
</dbReference>
<evidence type="ECO:0000313" key="15">
    <source>
        <dbReference type="Proteomes" id="UP000004995"/>
    </source>
</evidence>
<dbReference type="Pfam" id="PF23598">
    <property type="entry name" value="LRR_14"/>
    <property type="match status" value="1"/>
</dbReference>
<dbReference type="GO" id="GO:0005886">
    <property type="term" value="C:plasma membrane"/>
    <property type="evidence" value="ECO:0007669"/>
    <property type="project" value="UniProtKB-SubCell"/>
</dbReference>
<dbReference type="FunFam" id="3.80.10.10:FF:000383">
    <property type="entry name" value="Leucine-rich repeat receptor protein kinase EMS1"/>
    <property type="match status" value="1"/>
</dbReference>
<dbReference type="Pfam" id="PF00560">
    <property type="entry name" value="LRR_1"/>
    <property type="match status" value="7"/>
</dbReference>
<keyword evidence="15" id="KW-1185">Reference proteome</keyword>
<dbReference type="FunFam" id="3.80.10.10:FF:000213">
    <property type="entry name" value="Tyrosine-sulfated glycopeptide receptor 1"/>
    <property type="match status" value="1"/>
</dbReference>
<reference evidence="15" key="1">
    <citation type="journal article" date="2012" name="Nat. Biotechnol.">
        <title>Reference genome sequence of the model plant Setaria.</title>
        <authorList>
            <person name="Bennetzen J.L."/>
            <person name="Schmutz J."/>
            <person name="Wang H."/>
            <person name="Percifield R."/>
            <person name="Hawkins J."/>
            <person name="Pontaroli A.C."/>
            <person name="Estep M."/>
            <person name="Feng L."/>
            <person name="Vaughn J.N."/>
            <person name="Grimwood J."/>
            <person name="Jenkins J."/>
            <person name="Barry K."/>
            <person name="Lindquist E."/>
            <person name="Hellsten U."/>
            <person name="Deshpande S."/>
            <person name="Wang X."/>
            <person name="Wu X."/>
            <person name="Mitros T."/>
            <person name="Triplett J."/>
            <person name="Yang X."/>
            <person name="Ye C.Y."/>
            <person name="Mauro-Herrera M."/>
            <person name="Wang L."/>
            <person name="Li P."/>
            <person name="Sharma M."/>
            <person name="Sharma R."/>
            <person name="Ronald P.C."/>
            <person name="Panaud O."/>
            <person name="Kellogg E.A."/>
            <person name="Brutnell T.P."/>
            <person name="Doust A.N."/>
            <person name="Tuskan G.A."/>
            <person name="Rokhsar D."/>
            <person name="Devos K.M."/>
        </authorList>
    </citation>
    <scope>NUCLEOTIDE SEQUENCE [LARGE SCALE GENOMIC DNA]</scope>
    <source>
        <strain evidence="15">cv. Yugu1</strain>
    </source>
</reference>
<dbReference type="InParanoid" id="K3ZLA3"/>
<dbReference type="SUPFAM" id="SSF52047">
    <property type="entry name" value="RNI-like"/>
    <property type="match status" value="1"/>
</dbReference>